<dbReference type="SUPFAM" id="SSF56112">
    <property type="entry name" value="Protein kinase-like (PK-like)"/>
    <property type="match status" value="1"/>
</dbReference>
<dbReference type="SUPFAM" id="SSF53335">
    <property type="entry name" value="S-adenosyl-L-methionine-dependent methyltransferases"/>
    <property type="match status" value="1"/>
</dbReference>
<dbReference type="Pfam" id="PF08241">
    <property type="entry name" value="Methyltransf_11"/>
    <property type="match status" value="1"/>
</dbReference>
<dbReference type="Gene3D" id="1.10.510.10">
    <property type="entry name" value="Transferase(Phosphotransferase) domain 1"/>
    <property type="match status" value="1"/>
</dbReference>
<dbReference type="EMBL" id="BAFH01000004">
    <property type="protein sequence ID" value="GAB63945.1"/>
    <property type="molecule type" value="Genomic_DNA"/>
</dbReference>
<reference evidence="2 3" key="1">
    <citation type="journal article" date="2012" name="FEBS Lett.">
        <title>Anammox organism KSU-1 expresses a NirK-type copper-containing nitrite reductase instead of a NirS-type with cytochrome cd1.</title>
        <authorList>
            <person name="Hira D."/>
            <person name="Toh H."/>
            <person name="Migita C.T."/>
            <person name="Okubo H."/>
            <person name="Nishiyama T."/>
            <person name="Hattori M."/>
            <person name="Furukawa K."/>
            <person name="Fujii T."/>
        </authorList>
    </citation>
    <scope>NUCLEOTIDE SEQUENCE [LARGE SCALE GENOMIC DNA]</scope>
</reference>
<dbReference type="AlphaFoldDB" id="I3IQF0"/>
<proteinExistence type="predicted"/>
<feature type="domain" description="Methyltransferase type 11" evidence="1">
    <location>
        <begin position="126"/>
        <end position="217"/>
    </location>
</feature>
<organism evidence="2 3">
    <name type="scientific">Candidatus Jettenia caeni</name>
    <dbReference type="NCBI Taxonomy" id="247490"/>
    <lineage>
        <taxon>Bacteria</taxon>
        <taxon>Pseudomonadati</taxon>
        <taxon>Planctomycetota</taxon>
        <taxon>Candidatus Brocadiia</taxon>
        <taxon>Candidatus Brocadiales</taxon>
        <taxon>Candidatus Brocadiaceae</taxon>
        <taxon>Candidatus Jettenia</taxon>
    </lineage>
</organism>
<dbReference type="STRING" id="247490.KSU1_D0636"/>
<dbReference type="InterPro" id="IPR011009">
    <property type="entry name" value="Kinase-like_dom_sf"/>
</dbReference>
<evidence type="ECO:0000313" key="3">
    <source>
        <dbReference type="Proteomes" id="UP000002985"/>
    </source>
</evidence>
<dbReference type="SUPFAM" id="SSF158997">
    <property type="entry name" value="Trm112p-like"/>
    <property type="match status" value="1"/>
</dbReference>
<evidence type="ECO:0000259" key="1">
    <source>
        <dbReference type="Pfam" id="PF08241"/>
    </source>
</evidence>
<protein>
    <recommendedName>
        <fullName evidence="1">Methyltransferase type 11 domain-containing protein</fullName>
    </recommendedName>
</protein>
<dbReference type="eggNOG" id="COG0500">
    <property type="taxonomic scope" value="Bacteria"/>
</dbReference>
<accession>I3IQF0</accession>
<dbReference type="GO" id="GO:0008757">
    <property type="term" value="F:S-adenosylmethionine-dependent methyltransferase activity"/>
    <property type="evidence" value="ECO:0007669"/>
    <property type="project" value="InterPro"/>
</dbReference>
<dbReference type="InterPro" id="IPR029063">
    <property type="entry name" value="SAM-dependent_MTases_sf"/>
</dbReference>
<gene>
    <name evidence="2" type="ORF">KSU1_D0636</name>
</gene>
<comment type="caution">
    <text evidence="2">The sequence shown here is derived from an EMBL/GenBank/DDBJ whole genome shotgun (WGS) entry which is preliminary data.</text>
</comment>
<name>I3IQF0_9BACT</name>
<dbReference type="InterPro" id="IPR013216">
    <property type="entry name" value="Methyltransf_11"/>
</dbReference>
<sequence length="503" mass="58177">MIKPETNKTKNSQEDLTLIANMLQCPFCLARIQIQEQTVRCTQCNNTYPVYQGVPLFARAGSADSWGQTREQLTSESYQQNYQEVQDAQDYNLKYQKYFLKRLSTKREYRLLNQLLSRQGHCATMLDLPCGGGRLSPQLAPFTDLLIEADIAVGQILYGKANSHVPARRIWMTASAFHIPFQNSSIDAIVCIRLCHHLPMPTERERLLGELLRVARKFVIISFFDYHSFKNTLRRMRSCLRHKKPKNTMTIQQIGEIARKNGGELVTYPSLSIIGSRPSLCIDCKKMIQAEIQIFACNSSVKLVDSTLRFFYPETFLKQEDETLIWEQNIQDVEAIIKVYRHRSFLARWREKTFQFRVERELEALSMLYQTNIPTSQPLFWGYGNCTQFGRIEALATRKIPNTISLKEFLQKVDKKTDLLKLEILFQHIRQMHEVGIYHGALSPRNILVTATPATLPTFYIIDMAQSILFSKSITGKKFAWHDLLHIARGLKFYCSISTFLLC</sequence>
<evidence type="ECO:0000313" key="2">
    <source>
        <dbReference type="EMBL" id="GAB63945.1"/>
    </source>
</evidence>
<keyword evidence="3" id="KW-1185">Reference proteome</keyword>
<dbReference type="Proteomes" id="UP000002985">
    <property type="component" value="Unassembled WGS sequence"/>
</dbReference>
<dbReference type="Gene3D" id="3.40.50.150">
    <property type="entry name" value="Vaccinia Virus protein VP39"/>
    <property type="match status" value="1"/>
</dbReference>
<dbReference type="Pfam" id="PF06293">
    <property type="entry name" value="Kdo"/>
    <property type="match status" value="1"/>
</dbReference>